<evidence type="ECO:0000259" key="1">
    <source>
        <dbReference type="Pfam" id="PF00208"/>
    </source>
</evidence>
<dbReference type="SUPFAM" id="SSF51735">
    <property type="entry name" value="NAD(P)-binding Rossmann-fold domains"/>
    <property type="match status" value="1"/>
</dbReference>
<dbReference type="InterPro" id="IPR036291">
    <property type="entry name" value="NAD(P)-bd_dom_sf"/>
</dbReference>
<protein>
    <recommendedName>
        <fullName evidence="1">Glutamate/phenylalanine/leucine/valine/L-tryptophan dehydrogenase C-terminal domain-containing protein</fullName>
    </recommendedName>
</protein>
<keyword evidence="3" id="KW-1185">Reference proteome</keyword>
<dbReference type="EMBL" id="JADFTS010000007">
    <property type="protein sequence ID" value="KAF9596566.1"/>
    <property type="molecule type" value="Genomic_DNA"/>
</dbReference>
<dbReference type="InterPro" id="IPR006096">
    <property type="entry name" value="Glu/Leu/Phe/Val/Trp_DH_C"/>
</dbReference>
<gene>
    <name evidence="2" type="ORF">IFM89_012297</name>
</gene>
<dbReference type="OrthoDB" id="1919587at2759"/>
<dbReference type="Proteomes" id="UP000631114">
    <property type="component" value="Unassembled WGS sequence"/>
</dbReference>
<organism evidence="2 3">
    <name type="scientific">Coptis chinensis</name>
    <dbReference type="NCBI Taxonomy" id="261450"/>
    <lineage>
        <taxon>Eukaryota</taxon>
        <taxon>Viridiplantae</taxon>
        <taxon>Streptophyta</taxon>
        <taxon>Embryophyta</taxon>
        <taxon>Tracheophyta</taxon>
        <taxon>Spermatophyta</taxon>
        <taxon>Magnoliopsida</taxon>
        <taxon>Ranunculales</taxon>
        <taxon>Ranunculaceae</taxon>
        <taxon>Coptidoideae</taxon>
        <taxon>Coptis</taxon>
    </lineage>
</organism>
<feature type="domain" description="Glutamate/phenylalanine/leucine/valine/L-tryptophan dehydrogenase C-terminal" evidence="1">
    <location>
        <begin position="35"/>
        <end position="81"/>
    </location>
</feature>
<dbReference type="Gene3D" id="3.40.50.720">
    <property type="entry name" value="NAD(P)-binding Rossmann-like Domain"/>
    <property type="match status" value="1"/>
</dbReference>
<proteinExistence type="predicted"/>
<accession>A0A835HAZ4</accession>
<dbReference type="Pfam" id="PF00208">
    <property type="entry name" value="ELFV_dehydrog"/>
    <property type="match status" value="1"/>
</dbReference>
<feature type="non-terminal residue" evidence="2">
    <location>
        <position position="1"/>
    </location>
</feature>
<evidence type="ECO:0000313" key="2">
    <source>
        <dbReference type="EMBL" id="KAF9596566.1"/>
    </source>
</evidence>
<dbReference type="AlphaFoldDB" id="A0A835HAZ4"/>
<reference evidence="2 3" key="1">
    <citation type="submission" date="2020-10" db="EMBL/GenBank/DDBJ databases">
        <title>The Coptis chinensis genome and diversification of protoberbering-type alkaloids.</title>
        <authorList>
            <person name="Wang B."/>
            <person name="Shu S."/>
            <person name="Song C."/>
            <person name="Liu Y."/>
        </authorList>
    </citation>
    <scope>NUCLEOTIDE SEQUENCE [LARGE SCALE GENOMIC DNA]</scope>
    <source>
        <strain evidence="2">HL-2020</strain>
        <tissue evidence="2">Leaf</tissue>
    </source>
</reference>
<name>A0A835HAZ4_9MAGN</name>
<comment type="caution">
    <text evidence="2">The sequence shown here is derived from an EMBL/GenBank/DDBJ whole genome shotgun (WGS) entry which is preliminary data.</text>
</comment>
<sequence length="91" mass="10383">RKSGAVPSCAPTDKDFQIFNLVKSSYAKIQIHMLFSAGGVTVNYFEWVQNIQGFMWGDEKGNIELQRYMRRAFTFLFSNIKAMCQSQGCSL</sequence>
<dbReference type="GO" id="GO:0016491">
    <property type="term" value="F:oxidoreductase activity"/>
    <property type="evidence" value="ECO:0007669"/>
    <property type="project" value="InterPro"/>
</dbReference>
<dbReference type="GO" id="GO:0006520">
    <property type="term" value="P:amino acid metabolic process"/>
    <property type="evidence" value="ECO:0007669"/>
    <property type="project" value="InterPro"/>
</dbReference>
<evidence type="ECO:0000313" key="3">
    <source>
        <dbReference type="Proteomes" id="UP000631114"/>
    </source>
</evidence>